<keyword evidence="1" id="KW-0812">Transmembrane</keyword>
<accession>A0A0B7BYT3</accession>
<feature type="non-terminal residue" evidence="2">
    <location>
        <position position="80"/>
    </location>
</feature>
<proteinExistence type="predicted"/>
<sequence>MLGGTSNFVFIGTSGLHVMASSHVVDGEDRMEVPPSFFEFKVYHLAALLHVFVYMGVVMRRMRFISSFHGIVKAFRAVFP</sequence>
<name>A0A0B7BYT3_9EUPU</name>
<protein>
    <submittedName>
        <fullName evidence="2">Uncharacterized protein</fullName>
    </submittedName>
</protein>
<dbReference type="AlphaFoldDB" id="A0A0B7BYT3"/>
<keyword evidence="1" id="KW-0472">Membrane</keyword>
<evidence type="ECO:0000256" key="1">
    <source>
        <dbReference type="SAM" id="Phobius"/>
    </source>
</evidence>
<gene>
    <name evidence="2" type="primary">ORF217882</name>
</gene>
<feature type="transmembrane region" description="Helical" evidence="1">
    <location>
        <begin position="42"/>
        <end position="59"/>
    </location>
</feature>
<keyword evidence="1" id="KW-1133">Transmembrane helix</keyword>
<evidence type="ECO:0000313" key="2">
    <source>
        <dbReference type="EMBL" id="CEK98133.1"/>
    </source>
</evidence>
<organism evidence="2">
    <name type="scientific">Arion vulgaris</name>
    <dbReference type="NCBI Taxonomy" id="1028688"/>
    <lineage>
        <taxon>Eukaryota</taxon>
        <taxon>Metazoa</taxon>
        <taxon>Spiralia</taxon>
        <taxon>Lophotrochozoa</taxon>
        <taxon>Mollusca</taxon>
        <taxon>Gastropoda</taxon>
        <taxon>Heterobranchia</taxon>
        <taxon>Euthyneura</taxon>
        <taxon>Panpulmonata</taxon>
        <taxon>Eupulmonata</taxon>
        <taxon>Stylommatophora</taxon>
        <taxon>Helicina</taxon>
        <taxon>Arionoidea</taxon>
        <taxon>Arionidae</taxon>
        <taxon>Arion</taxon>
    </lineage>
</organism>
<reference evidence="2" key="1">
    <citation type="submission" date="2014-12" db="EMBL/GenBank/DDBJ databases">
        <title>Insight into the proteome of Arion vulgaris.</title>
        <authorList>
            <person name="Aradska J."/>
            <person name="Bulat T."/>
            <person name="Smidak R."/>
            <person name="Sarate P."/>
            <person name="Gangsoo J."/>
            <person name="Sialana F."/>
            <person name="Bilban M."/>
            <person name="Lubec G."/>
        </authorList>
    </citation>
    <scope>NUCLEOTIDE SEQUENCE</scope>
    <source>
        <tissue evidence="2">Skin</tissue>
    </source>
</reference>
<dbReference type="EMBL" id="HACG01051262">
    <property type="protein sequence ID" value="CEK98133.1"/>
    <property type="molecule type" value="Transcribed_RNA"/>
</dbReference>